<name>A0AA86QGB8_9EUKA</name>
<reference evidence="4 5" key="2">
    <citation type="submission" date="2024-07" db="EMBL/GenBank/DDBJ databases">
        <authorList>
            <person name="Akdeniz Z."/>
        </authorList>
    </citation>
    <scope>NUCLEOTIDE SEQUENCE [LARGE SCALE GENOMIC DNA]</scope>
</reference>
<dbReference type="InterPro" id="IPR050836">
    <property type="entry name" value="SDS22/Internalin_LRR"/>
</dbReference>
<dbReference type="EMBL" id="CAXDID020000018">
    <property type="protein sequence ID" value="CAL5985153.1"/>
    <property type="molecule type" value="Genomic_DNA"/>
</dbReference>
<keyword evidence="2" id="KW-0677">Repeat</keyword>
<protein>
    <submittedName>
        <fullName evidence="3 4">Internalin-A</fullName>
    </submittedName>
</protein>
<dbReference type="SUPFAM" id="SSF52058">
    <property type="entry name" value="L domain-like"/>
    <property type="match status" value="1"/>
</dbReference>
<dbReference type="PANTHER" id="PTHR46652:SF3">
    <property type="entry name" value="LEUCINE-RICH REPEAT-CONTAINING PROTEIN 9"/>
    <property type="match status" value="1"/>
</dbReference>
<dbReference type="InterPro" id="IPR032675">
    <property type="entry name" value="LRR_dom_sf"/>
</dbReference>
<reference evidence="3" key="1">
    <citation type="submission" date="2023-06" db="EMBL/GenBank/DDBJ databases">
        <authorList>
            <person name="Kurt Z."/>
        </authorList>
    </citation>
    <scope>NUCLEOTIDE SEQUENCE</scope>
</reference>
<keyword evidence="1" id="KW-0433">Leucine-rich repeat</keyword>
<sequence length="353" mass="40957">MNTRESQEFSNTELQHQQYEKHLPSINNRILKIQNETLNDLSFVQKYQLSQLYISDCQNISFQHAFSDACSFLQVKNCNVQNLDGIEQNKQLQTLYLYDNLIEDISPLRNLKFLTTLAINNNKTSDISLLNLLQNLKYLYANSNNIVDLSKIEELHFLETLYVSNNKIISLYGLQNLKYLKELYADRNQITYLYGIQHLKNLQMLKLIVNEISDISPVSGCSSLKCLLINDNQITDVSPLYLNRNLNYIDISYNFVDSEGFVDLKKLNNIETMHTLKNKKASTLQIRLSSRMRFIFQTKCQLENMKLKRILISNQFSSTQNKSKLQLKTLINGQIILSNKLLLVFGTPEQASQ</sequence>
<comment type="caution">
    <text evidence="3">The sequence shown here is derived from an EMBL/GenBank/DDBJ whole genome shotgun (WGS) entry which is preliminary data.</text>
</comment>
<dbReference type="AlphaFoldDB" id="A0AA86QGB8"/>
<accession>A0AA86QGB8</accession>
<dbReference type="Proteomes" id="UP001642409">
    <property type="component" value="Unassembled WGS sequence"/>
</dbReference>
<evidence type="ECO:0000313" key="4">
    <source>
        <dbReference type="EMBL" id="CAL5985153.1"/>
    </source>
</evidence>
<evidence type="ECO:0000313" key="3">
    <source>
        <dbReference type="EMBL" id="CAI9952712.1"/>
    </source>
</evidence>
<evidence type="ECO:0000256" key="2">
    <source>
        <dbReference type="ARBA" id="ARBA00022737"/>
    </source>
</evidence>
<evidence type="ECO:0000313" key="5">
    <source>
        <dbReference type="Proteomes" id="UP001642409"/>
    </source>
</evidence>
<dbReference type="SMART" id="SM00365">
    <property type="entry name" value="LRR_SD22"/>
    <property type="match status" value="6"/>
</dbReference>
<dbReference type="PANTHER" id="PTHR46652">
    <property type="entry name" value="LEUCINE-RICH REPEAT AND IQ DOMAIN-CONTAINING PROTEIN 1-RELATED"/>
    <property type="match status" value="1"/>
</dbReference>
<evidence type="ECO:0000256" key="1">
    <source>
        <dbReference type="ARBA" id="ARBA00022614"/>
    </source>
</evidence>
<dbReference type="InterPro" id="IPR001611">
    <property type="entry name" value="Leu-rich_rpt"/>
</dbReference>
<gene>
    <name evidence="3" type="ORF">HINF_LOCUS40357</name>
    <name evidence="4" type="ORF">HINF_LOCUS8614</name>
</gene>
<dbReference type="Gene3D" id="3.80.10.10">
    <property type="entry name" value="Ribonuclease Inhibitor"/>
    <property type="match status" value="1"/>
</dbReference>
<dbReference type="Pfam" id="PF12799">
    <property type="entry name" value="LRR_4"/>
    <property type="match status" value="3"/>
</dbReference>
<keyword evidence="5" id="KW-1185">Reference proteome</keyword>
<dbReference type="InterPro" id="IPR025875">
    <property type="entry name" value="Leu-rich_rpt_4"/>
</dbReference>
<proteinExistence type="predicted"/>
<dbReference type="PROSITE" id="PS51450">
    <property type="entry name" value="LRR"/>
    <property type="match status" value="4"/>
</dbReference>
<dbReference type="EMBL" id="CATOUU010000834">
    <property type="protein sequence ID" value="CAI9952712.1"/>
    <property type="molecule type" value="Genomic_DNA"/>
</dbReference>
<organism evidence="3">
    <name type="scientific">Hexamita inflata</name>
    <dbReference type="NCBI Taxonomy" id="28002"/>
    <lineage>
        <taxon>Eukaryota</taxon>
        <taxon>Metamonada</taxon>
        <taxon>Diplomonadida</taxon>
        <taxon>Hexamitidae</taxon>
        <taxon>Hexamitinae</taxon>
        <taxon>Hexamita</taxon>
    </lineage>
</organism>